<feature type="transmembrane region" description="Helical" evidence="13">
    <location>
        <begin position="6"/>
        <end position="26"/>
    </location>
</feature>
<evidence type="ECO:0000256" key="6">
    <source>
        <dbReference type="ARBA" id="ARBA00022692"/>
    </source>
</evidence>
<organism evidence="16 17">
    <name type="scientific">Bifiguratus adelaidae</name>
    <dbReference type="NCBI Taxonomy" id="1938954"/>
    <lineage>
        <taxon>Eukaryota</taxon>
        <taxon>Fungi</taxon>
        <taxon>Fungi incertae sedis</taxon>
        <taxon>Mucoromycota</taxon>
        <taxon>Mucoromycotina</taxon>
        <taxon>Endogonomycetes</taxon>
        <taxon>Endogonales</taxon>
        <taxon>Endogonales incertae sedis</taxon>
        <taxon>Bifiguratus</taxon>
    </lineage>
</organism>
<dbReference type="Proteomes" id="UP000242875">
    <property type="component" value="Unassembled WGS sequence"/>
</dbReference>
<comment type="subunit">
    <text evidence="4">Heterodimer with ALG13 to form a functional enzyme.</text>
</comment>
<evidence type="ECO:0000256" key="7">
    <source>
        <dbReference type="ARBA" id="ARBA00022824"/>
    </source>
</evidence>
<dbReference type="GO" id="GO:0007165">
    <property type="term" value="P:signal transduction"/>
    <property type="evidence" value="ECO:0007669"/>
    <property type="project" value="InterPro"/>
</dbReference>
<protein>
    <recommendedName>
        <fullName evidence="5">UDP-N-acetylglucosamine transferase subunit ALG14</fullName>
    </recommendedName>
    <alternativeName>
        <fullName evidence="10">Asparagine-linked glycosylation protein 14</fullName>
    </alternativeName>
</protein>
<dbReference type="EMBL" id="MVBO01000099">
    <property type="protein sequence ID" value="OZJ03179.1"/>
    <property type="molecule type" value="Genomic_DNA"/>
</dbReference>
<feature type="compositionally biased region" description="Polar residues" evidence="12">
    <location>
        <begin position="560"/>
        <end position="570"/>
    </location>
</feature>
<feature type="region of interest" description="Disordered" evidence="12">
    <location>
        <begin position="273"/>
        <end position="375"/>
    </location>
</feature>
<dbReference type="Pfam" id="PF00788">
    <property type="entry name" value="RA"/>
    <property type="match status" value="1"/>
</dbReference>
<dbReference type="Pfam" id="PF07647">
    <property type="entry name" value="SAM_2"/>
    <property type="match status" value="1"/>
</dbReference>
<dbReference type="Gene3D" id="1.10.150.50">
    <property type="entry name" value="Transcription Factor, Ets-1"/>
    <property type="match status" value="1"/>
</dbReference>
<evidence type="ECO:0000256" key="8">
    <source>
        <dbReference type="ARBA" id="ARBA00022989"/>
    </source>
</evidence>
<feature type="compositionally biased region" description="Polar residues" evidence="12">
    <location>
        <begin position="280"/>
        <end position="296"/>
    </location>
</feature>
<dbReference type="SUPFAM" id="SSF47769">
    <property type="entry name" value="SAM/Pointed domain"/>
    <property type="match status" value="1"/>
</dbReference>
<feature type="compositionally biased region" description="Polar residues" evidence="12">
    <location>
        <begin position="512"/>
        <end position="526"/>
    </location>
</feature>
<comment type="caution">
    <text evidence="16">The sequence shown here is derived from an EMBL/GenBank/DDBJ whole genome shotgun (WGS) entry which is preliminary data.</text>
</comment>
<keyword evidence="11" id="KW-0175">Coiled coil</keyword>
<sequence length="652" mass="71925">MSLLSIVSVCALLILGLSLRIAWVLLMRSRRKVHRKADAMVETLIVLGSGGHTAEMLQLLQSLDLQRYHRRHYIVGDDDPLSGKKARAMESQRGGIEGQDVASPLTLAETYPYFHTKAPSPHDMDSVTKWDVSRVSAWLAHLGFSAYDKHFREQGITGDVLIHLDHETLRDLSVHSLGKRIAILRAIYHLKVGQNIPIQEGDYVPPSTELENVVDVHTGLANSELRRFETMIQERDNIINGLRQDVNRLNNELVKVREEMTAIWRMAKEHQPLPIPEPAHSNSPYSAPMNATSPLNSRRPRLPNGSTVSLNRLPNSHLSPSTARSPGPTIMNSSESHLNNVPPSPHSPHDPYGSHRSGRLFQDPPVWEDASSTTPSVNIHDGGAIKVYGDEKINSCKELGDPSSKNVRASLDDPCTKVLIHALRKYKINDDWRQYALWIRYVGDDGTTGNDPFNLELAKKDAIITHGILVERSLNHDEKPLRLLQKLNQSKRNPSFQLKHIKDARPILLNSPANTAATAVRNQSLREPSKSTPTSNSSYSQKYNASTTSLHTLRDREGTITPSQATSHPSAASGGESPGHPPERAKTGQPLTPPITVRVTEPAAPSTPSKPPNNPDHYDLGLENGMAEAIASFMDSSNGSPKDASSNDSSKK</sequence>
<keyword evidence="7" id="KW-0256">Endoplasmic reticulum</keyword>
<evidence type="ECO:0000313" key="17">
    <source>
        <dbReference type="Proteomes" id="UP000242875"/>
    </source>
</evidence>
<dbReference type="SMART" id="SM00314">
    <property type="entry name" value="RA"/>
    <property type="match status" value="1"/>
</dbReference>
<gene>
    <name evidence="16" type="ORF">BZG36_03326</name>
</gene>
<dbReference type="Gene3D" id="3.10.20.90">
    <property type="entry name" value="Phosphatidylinositol 3-kinase Catalytic Subunit, Chain A, domain 1"/>
    <property type="match status" value="1"/>
</dbReference>
<evidence type="ECO:0000256" key="5">
    <source>
        <dbReference type="ARBA" id="ARBA00017467"/>
    </source>
</evidence>
<comment type="subcellular location">
    <subcellularLocation>
        <location evidence="1">Endoplasmic reticulum membrane</location>
        <topology evidence="1">Single-pass membrane protein</topology>
    </subcellularLocation>
    <subcellularLocation>
        <location evidence="2">Nucleus membrane</location>
        <topology evidence="2">Single-pass membrane protein</topology>
    </subcellularLocation>
</comment>
<evidence type="ECO:0000259" key="15">
    <source>
        <dbReference type="PROSITE" id="PS50200"/>
    </source>
</evidence>
<keyword evidence="17" id="KW-1185">Reference proteome</keyword>
<dbReference type="PANTHER" id="PTHR12154">
    <property type="entry name" value="GLYCOSYL TRANSFERASE-RELATED"/>
    <property type="match status" value="1"/>
</dbReference>
<keyword evidence="8 13" id="KW-1133">Transmembrane helix</keyword>
<dbReference type="InterPro" id="IPR013761">
    <property type="entry name" value="SAM/pointed_sf"/>
</dbReference>
<evidence type="ECO:0000256" key="13">
    <source>
        <dbReference type="SAM" id="Phobius"/>
    </source>
</evidence>
<feature type="compositionally biased region" description="Polar residues" evidence="12">
    <location>
        <begin position="634"/>
        <end position="652"/>
    </location>
</feature>
<evidence type="ECO:0000256" key="1">
    <source>
        <dbReference type="ARBA" id="ARBA00004389"/>
    </source>
</evidence>
<dbReference type="GO" id="GO:0031965">
    <property type="term" value="C:nuclear membrane"/>
    <property type="evidence" value="ECO:0007669"/>
    <property type="project" value="UniProtKB-SubCell"/>
</dbReference>
<dbReference type="GO" id="GO:0004577">
    <property type="term" value="F:N-acetylglucosaminyldiphosphodolichol N-acetylglucosaminyltransferase activity"/>
    <property type="evidence" value="ECO:0007669"/>
    <property type="project" value="TreeGrafter"/>
</dbReference>
<dbReference type="InterPro" id="IPR000159">
    <property type="entry name" value="RA_dom"/>
</dbReference>
<evidence type="ECO:0000259" key="14">
    <source>
        <dbReference type="PROSITE" id="PS50105"/>
    </source>
</evidence>
<dbReference type="InterPro" id="IPR001660">
    <property type="entry name" value="SAM"/>
</dbReference>
<reference evidence="16 17" key="1">
    <citation type="journal article" date="2017" name="Mycologia">
        <title>Bifiguratus adelaidae, gen. et sp. nov., a new member of Mucoromycotina in endophytic and soil-dwelling habitats.</title>
        <authorList>
            <person name="Torres-Cruz T.J."/>
            <person name="Billingsley Tobias T.L."/>
            <person name="Almatruk M."/>
            <person name="Hesse C."/>
            <person name="Kuske C.R."/>
            <person name="Desiro A."/>
            <person name="Benucci G.M."/>
            <person name="Bonito G."/>
            <person name="Stajich J.E."/>
            <person name="Dunlap C."/>
            <person name="Arnold A.E."/>
            <person name="Porras-Alfaro A."/>
        </authorList>
    </citation>
    <scope>NUCLEOTIDE SEQUENCE [LARGE SCALE GENOMIC DNA]</scope>
    <source>
        <strain evidence="16 17">AZ0501</strain>
    </source>
</reference>
<evidence type="ECO:0000256" key="12">
    <source>
        <dbReference type="SAM" id="MobiDB-lite"/>
    </source>
</evidence>
<dbReference type="SUPFAM" id="SSF54236">
    <property type="entry name" value="Ubiquitin-like"/>
    <property type="match status" value="1"/>
</dbReference>
<feature type="domain" description="Ras-associating" evidence="15">
    <location>
        <begin position="381"/>
        <end position="503"/>
    </location>
</feature>
<evidence type="ECO:0000256" key="11">
    <source>
        <dbReference type="SAM" id="Coils"/>
    </source>
</evidence>
<keyword evidence="9 13" id="KW-0472">Membrane</keyword>
<evidence type="ECO:0000256" key="3">
    <source>
        <dbReference type="ARBA" id="ARBA00009731"/>
    </source>
</evidence>
<dbReference type="GO" id="GO:0006488">
    <property type="term" value="P:dolichol-linked oligosaccharide biosynthetic process"/>
    <property type="evidence" value="ECO:0007669"/>
    <property type="project" value="InterPro"/>
</dbReference>
<keyword evidence="6 13" id="KW-0812">Transmembrane</keyword>
<dbReference type="InterPro" id="IPR013969">
    <property type="entry name" value="Oligosacch_biosynth_Alg14"/>
</dbReference>
<dbReference type="Pfam" id="PF08660">
    <property type="entry name" value="Alg14"/>
    <property type="match status" value="1"/>
</dbReference>
<dbReference type="AlphaFoldDB" id="A0A261XXT6"/>
<dbReference type="PROSITE" id="PS50105">
    <property type="entry name" value="SAM_DOMAIN"/>
    <property type="match status" value="1"/>
</dbReference>
<feature type="compositionally biased region" description="Polar residues" evidence="12">
    <location>
        <begin position="304"/>
        <end position="341"/>
    </location>
</feature>
<evidence type="ECO:0000256" key="2">
    <source>
        <dbReference type="ARBA" id="ARBA00004590"/>
    </source>
</evidence>
<evidence type="ECO:0000313" key="16">
    <source>
        <dbReference type="EMBL" id="OZJ03179.1"/>
    </source>
</evidence>
<name>A0A261XXT6_9FUNG</name>
<dbReference type="PROSITE" id="PS50200">
    <property type="entry name" value="RA"/>
    <property type="match status" value="1"/>
</dbReference>
<accession>A0A261XXT6</accession>
<feature type="compositionally biased region" description="Polar residues" evidence="12">
    <location>
        <begin position="541"/>
        <end position="551"/>
    </location>
</feature>
<feature type="region of interest" description="Disordered" evidence="12">
    <location>
        <begin position="512"/>
        <end position="652"/>
    </location>
</feature>
<proteinExistence type="inferred from homology"/>
<dbReference type="InterPro" id="IPR029071">
    <property type="entry name" value="Ubiquitin-like_domsf"/>
</dbReference>
<dbReference type="GO" id="GO:0043541">
    <property type="term" value="C:UDP-N-acetylglucosamine transferase complex"/>
    <property type="evidence" value="ECO:0007669"/>
    <property type="project" value="TreeGrafter"/>
</dbReference>
<dbReference type="PANTHER" id="PTHR12154:SF4">
    <property type="entry name" value="UDP-N-ACETYLGLUCOSAMINE TRANSFERASE SUBUNIT ALG14 HOMOLOG"/>
    <property type="match status" value="1"/>
</dbReference>
<evidence type="ECO:0000256" key="10">
    <source>
        <dbReference type="ARBA" id="ARBA00032062"/>
    </source>
</evidence>
<dbReference type="SMART" id="SM00454">
    <property type="entry name" value="SAM"/>
    <property type="match status" value="1"/>
</dbReference>
<comment type="similarity">
    <text evidence="3">Belongs to the ALG14 family.</text>
</comment>
<evidence type="ECO:0000256" key="9">
    <source>
        <dbReference type="ARBA" id="ARBA00023136"/>
    </source>
</evidence>
<feature type="coiled-coil region" evidence="11">
    <location>
        <begin position="232"/>
        <end position="259"/>
    </location>
</feature>
<feature type="compositionally biased region" description="Low complexity" evidence="12">
    <location>
        <begin position="530"/>
        <end position="540"/>
    </location>
</feature>
<dbReference type="OrthoDB" id="8883818at2759"/>
<evidence type="ECO:0000256" key="4">
    <source>
        <dbReference type="ARBA" id="ARBA00011335"/>
    </source>
</evidence>
<feature type="domain" description="SAM" evidence="14">
    <location>
        <begin position="130"/>
        <end position="193"/>
    </location>
</feature>